<dbReference type="RefSeq" id="WP_200352372.1">
    <property type="nucleotide sequence ID" value="NZ_BAABHZ010000001.1"/>
</dbReference>
<dbReference type="EC" id="2.7.13.3" evidence="2"/>
<dbReference type="PROSITE" id="PS50112">
    <property type="entry name" value="PAS"/>
    <property type="match status" value="1"/>
</dbReference>
<dbReference type="SMART" id="SM00091">
    <property type="entry name" value="PAS"/>
    <property type="match status" value="1"/>
</dbReference>
<dbReference type="PROSITE" id="PS50109">
    <property type="entry name" value="HIS_KIN"/>
    <property type="match status" value="1"/>
</dbReference>
<dbReference type="InterPro" id="IPR000014">
    <property type="entry name" value="PAS"/>
</dbReference>
<dbReference type="Proteomes" id="UP000600139">
    <property type="component" value="Unassembled WGS sequence"/>
</dbReference>
<feature type="domain" description="Histidine kinase" evidence="6">
    <location>
        <begin position="206"/>
        <end position="425"/>
    </location>
</feature>
<dbReference type="CDD" id="cd00130">
    <property type="entry name" value="PAS"/>
    <property type="match status" value="1"/>
</dbReference>
<dbReference type="SMART" id="SM00388">
    <property type="entry name" value="HisKA"/>
    <property type="match status" value="1"/>
</dbReference>
<dbReference type="Pfam" id="PF02518">
    <property type="entry name" value="HATPase_c"/>
    <property type="match status" value="1"/>
</dbReference>
<dbReference type="SUPFAM" id="SSF55785">
    <property type="entry name" value="PYP-like sensor domain (PAS domain)"/>
    <property type="match status" value="1"/>
</dbReference>
<sequence>MSDNTAIVPSASNEQGQPNHHWVSSSELLALKQKLREAQETLEAIQSGDVDAVVVSSEEGSHIYTLNGAEEPYRIFVEQMQEGAVTVSEEGLVLYCNRKFSEFLGLPLEKVISSPLADHFEESVWKSIRHGLSQAGTTAVKVETSLPGSGRPLPVLITASTLMTVGEEITCLVVTDLSDQKRNETLTLARDVAEAANHSKDSFLAVLSHELRTPLTPALMAASLLERDPALTDQSRELAVMIRRNVEVETRLIDDLLDLTRITQGKIQLRKEIIDVHKIIRDAAAVCQAELDDHGQHLSLELVAARSQIVGDPVRIQQVLWNLIRNASKFSGRAKQVFITSENTADGTLRVAVRDEGVGIPEDILPRLFSPFEQGSEEITRRFGGLGLGLVISKSIVELHDGRIEAFSEGQDRGSRFELSFQPLPAKGEKRSPEGSPNKGTILLVEDNSDSRLTMTILLNSLGYAVEGAKDLRTALSSSEDRNFDLVISDIGLPDGTGYEFMREFRTRSKIPSIAVSGYGQNEDIEKALEAGFNYHLVKPVDSRSLEATVLKALLSGS</sequence>
<organism evidence="9 10">
    <name type="scientific">Luteolibacter yonseiensis</name>
    <dbReference type="NCBI Taxonomy" id="1144680"/>
    <lineage>
        <taxon>Bacteria</taxon>
        <taxon>Pseudomonadati</taxon>
        <taxon>Verrucomicrobiota</taxon>
        <taxon>Verrucomicrobiia</taxon>
        <taxon>Verrucomicrobiales</taxon>
        <taxon>Verrucomicrobiaceae</taxon>
        <taxon>Luteolibacter</taxon>
    </lineage>
</organism>
<dbReference type="InterPro" id="IPR001789">
    <property type="entry name" value="Sig_transdc_resp-reg_receiver"/>
</dbReference>
<evidence type="ECO:0000256" key="4">
    <source>
        <dbReference type="PROSITE-ProRule" id="PRU00169"/>
    </source>
</evidence>
<proteinExistence type="predicted"/>
<keyword evidence="10" id="KW-1185">Reference proteome</keyword>
<dbReference type="InterPro" id="IPR036890">
    <property type="entry name" value="HATPase_C_sf"/>
</dbReference>
<dbReference type="AlphaFoldDB" id="A0A934VCR7"/>
<evidence type="ECO:0000313" key="9">
    <source>
        <dbReference type="EMBL" id="MBK1817430.1"/>
    </source>
</evidence>
<dbReference type="SUPFAM" id="SSF52172">
    <property type="entry name" value="CheY-like"/>
    <property type="match status" value="1"/>
</dbReference>
<dbReference type="InterPro" id="IPR004358">
    <property type="entry name" value="Sig_transdc_His_kin-like_C"/>
</dbReference>
<comment type="catalytic activity">
    <reaction evidence="1">
        <text>ATP + protein L-histidine = ADP + protein N-phospho-L-histidine.</text>
        <dbReference type="EC" id="2.7.13.3"/>
    </reaction>
</comment>
<dbReference type="Pfam" id="PF00989">
    <property type="entry name" value="PAS"/>
    <property type="match status" value="1"/>
</dbReference>
<dbReference type="GO" id="GO:0000155">
    <property type="term" value="F:phosphorelay sensor kinase activity"/>
    <property type="evidence" value="ECO:0007669"/>
    <property type="project" value="InterPro"/>
</dbReference>
<feature type="region of interest" description="Disordered" evidence="5">
    <location>
        <begin position="1"/>
        <end position="20"/>
    </location>
</feature>
<dbReference type="Gene3D" id="3.40.50.2300">
    <property type="match status" value="1"/>
</dbReference>
<dbReference type="InterPro" id="IPR005467">
    <property type="entry name" value="His_kinase_dom"/>
</dbReference>
<dbReference type="PANTHER" id="PTHR43547">
    <property type="entry name" value="TWO-COMPONENT HISTIDINE KINASE"/>
    <property type="match status" value="1"/>
</dbReference>
<dbReference type="EMBL" id="JAENIK010000012">
    <property type="protein sequence ID" value="MBK1817430.1"/>
    <property type="molecule type" value="Genomic_DNA"/>
</dbReference>
<evidence type="ECO:0000313" key="10">
    <source>
        <dbReference type="Proteomes" id="UP000600139"/>
    </source>
</evidence>
<dbReference type="SMART" id="SM00387">
    <property type="entry name" value="HATPase_c"/>
    <property type="match status" value="1"/>
</dbReference>
<feature type="domain" description="Response regulatory" evidence="7">
    <location>
        <begin position="441"/>
        <end position="554"/>
    </location>
</feature>
<dbReference type="InterPro" id="IPR003661">
    <property type="entry name" value="HisK_dim/P_dom"/>
</dbReference>
<dbReference type="PANTHER" id="PTHR43547:SF2">
    <property type="entry name" value="HYBRID SIGNAL TRANSDUCTION HISTIDINE KINASE C"/>
    <property type="match status" value="1"/>
</dbReference>
<dbReference type="PRINTS" id="PR00344">
    <property type="entry name" value="BCTRLSENSOR"/>
</dbReference>
<evidence type="ECO:0000256" key="3">
    <source>
        <dbReference type="ARBA" id="ARBA00022553"/>
    </source>
</evidence>
<reference evidence="9" key="1">
    <citation type="submission" date="2021-01" db="EMBL/GenBank/DDBJ databases">
        <title>Modified the classification status of verrucomicrobia.</title>
        <authorList>
            <person name="Feng X."/>
        </authorList>
    </citation>
    <scope>NUCLEOTIDE SEQUENCE</scope>
    <source>
        <strain evidence="9">JCM 18052</strain>
    </source>
</reference>
<evidence type="ECO:0000256" key="5">
    <source>
        <dbReference type="SAM" id="MobiDB-lite"/>
    </source>
</evidence>
<evidence type="ECO:0000256" key="1">
    <source>
        <dbReference type="ARBA" id="ARBA00000085"/>
    </source>
</evidence>
<dbReference type="SUPFAM" id="SSF47384">
    <property type="entry name" value="Homodimeric domain of signal transducing histidine kinase"/>
    <property type="match status" value="1"/>
</dbReference>
<dbReference type="InterPro" id="IPR036097">
    <property type="entry name" value="HisK_dim/P_sf"/>
</dbReference>
<feature type="domain" description="PAS" evidence="8">
    <location>
        <begin position="69"/>
        <end position="113"/>
    </location>
</feature>
<dbReference type="CDD" id="cd00082">
    <property type="entry name" value="HisKA"/>
    <property type="match status" value="1"/>
</dbReference>
<gene>
    <name evidence="9" type="ORF">JIN84_17555</name>
</gene>
<dbReference type="Pfam" id="PF00072">
    <property type="entry name" value="Response_reg"/>
    <property type="match status" value="1"/>
</dbReference>
<dbReference type="GO" id="GO:0006355">
    <property type="term" value="P:regulation of DNA-templated transcription"/>
    <property type="evidence" value="ECO:0007669"/>
    <property type="project" value="InterPro"/>
</dbReference>
<dbReference type="Pfam" id="PF00512">
    <property type="entry name" value="HisKA"/>
    <property type="match status" value="1"/>
</dbReference>
<protein>
    <recommendedName>
        <fullName evidence="2">histidine kinase</fullName>
        <ecNumber evidence="2">2.7.13.3</ecNumber>
    </recommendedName>
</protein>
<evidence type="ECO:0000256" key="2">
    <source>
        <dbReference type="ARBA" id="ARBA00012438"/>
    </source>
</evidence>
<dbReference type="InterPro" id="IPR013767">
    <property type="entry name" value="PAS_fold"/>
</dbReference>
<keyword evidence="3 4" id="KW-0597">Phosphoprotein</keyword>
<dbReference type="InterPro" id="IPR035965">
    <property type="entry name" value="PAS-like_dom_sf"/>
</dbReference>
<evidence type="ECO:0000259" key="6">
    <source>
        <dbReference type="PROSITE" id="PS50109"/>
    </source>
</evidence>
<comment type="caution">
    <text evidence="9">The sequence shown here is derived from an EMBL/GenBank/DDBJ whole genome shotgun (WGS) entry which is preliminary data.</text>
</comment>
<accession>A0A934VCR7</accession>
<dbReference type="NCBIfam" id="TIGR00229">
    <property type="entry name" value="sensory_box"/>
    <property type="match status" value="1"/>
</dbReference>
<evidence type="ECO:0000259" key="7">
    <source>
        <dbReference type="PROSITE" id="PS50110"/>
    </source>
</evidence>
<dbReference type="Gene3D" id="3.30.565.10">
    <property type="entry name" value="Histidine kinase-like ATPase, C-terminal domain"/>
    <property type="match status" value="1"/>
</dbReference>
<dbReference type="Gene3D" id="1.10.287.130">
    <property type="match status" value="1"/>
</dbReference>
<dbReference type="SMART" id="SM00448">
    <property type="entry name" value="REC"/>
    <property type="match status" value="1"/>
</dbReference>
<dbReference type="Gene3D" id="3.30.450.20">
    <property type="entry name" value="PAS domain"/>
    <property type="match status" value="1"/>
</dbReference>
<name>A0A934VCR7_9BACT</name>
<dbReference type="InterPro" id="IPR011006">
    <property type="entry name" value="CheY-like_superfamily"/>
</dbReference>
<evidence type="ECO:0000259" key="8">
    <source>
        <dbReference type="PROSITE" id="PS50112"/>
    </source>
</evidence>
<feature type="modified residue" description="4-aspartylphosphate" evidence="4">
    <location>
        <position position="490"/>
    </location>
</feature>
<dbReference type="SUPFAM" id="SSF55874">
    <property type="entry name" value="ATPase domain of HSP90 chaperone/DNA topoisomerase II/histidine kinase"/>
    <property type="match status" value="1"/>
</dbReference>
<dbReference type="PROSITE" id="PS50110">
    <property type="entry name" value="RESPONSE_REGULATORY"/>
    <property type="match status" value="1"/>
</dbReference>
<dbReference type="InterPro" id="IPR003594">
    <property type="entry name" value="HATPase_dom"/>
</dbReference>